<dbReference type="Proteomes" id="UP000586827">
    <property type="component" value="Unassembled WGS sequence"/>
</dbReference>
<organism evidence="3 4">
    <name type="scientific">Nocardia uniformis</name>
    <dbReference type="NCBI Taxonomy" id="53432"/>
    <lineage>
        <taxon>Bacteria</taxon>
        <taxon>Bacillati</taxon>
        <taxon>Actinomycetota</taxon>
        <taxon>Actinomycetes</taxon>
        <taxon>Mycobacteriales</taxon>
        <taxon>Nocardiaceae</taxon>
        <taxon>Nocardia</taxon>
    </lineage>
</organism>
<keyword evidence="4" id="KW-1185">Reference proteome</keyword>
<dbReference type="PANTHER" id="PTHR39428">
    <property type="entry name" value="F420H(2)-DEPENDENT QUINONE REDUCTASE RV1261C"/>
    <property type="match status" value="1"/>
</dbReference>
<dbReference type="GO" id="GO:0005886">
    <property type="term" value="C:plasma membrane"/>
    <property type="evidence" value="ECO:0007669"/>
    <property type="project" value="TreeGrafter"/>
</dbReference>
<name>A0A849CFJ3_9NOCA</name>
<sequence length="165" mass="18544">MANKNPETPQLTLSGRFNHYSSTYIGGVARFYARLHSRLYARFGGTRFTKLQGKPVFRLTVVGRKSGEPRPVMLMLVRDGDDLLVCGSNGGHPGTPNWWRNLIAAPTAHVQVGKESWPVDVRVVEDATEYEKHWRTLVAGYPDFETYRALSPREFPIAVLSRAGK</sequence>
<evidence type="ECO:0000313" key="3">
    <source>
        <dbReference type="EMBL" id="NNH75307.1"/>
    </source>
</evidence>
<evidence type="ECO:0000256" key="2">
    <source>
        <dbReference type="ARBA" id="ARBA00049106"/>
    </source>
</evidence>
<dbReference type="PANTHER" id="PTHR39428:SF3">
    <property type="entry name" value="DEAZAFLAVIN-DEPENDENT NITROREDUCTASE"/>
    <property type="match status" value="1"/>
</dbReference>
<evidence type="ECO:0000313" key="4">
    <source>
        <dbReference type="Proteomes" id="UP000586827"/>
    </source>
</evidence>
<dbReference type="InterPro" id="IPR004378">
    <property type="entry name" value="F420H2_quin_Rdtase"/>
</dbReference>
<comment type="caution">
    <text evidence="3">The sequence shown here is derived from an EMBL/GenBank/DDBJ whole genome shotgun (WGS) entry which is preliminary data.</text>
</comment>
<protein>
    <submittedName>
        <fullName evidence="3">Nitroreductase family deazaflavin-dependent oxidoreductase</fullName>
    </submittedName>
</protein>
<dbReference type="SUPFAM" id="SSF50475">
    <property type="entry name" value="FMN-binding split barrel"/>
    <property type="match status" value="1"/>
</dbReference>
<dbReference type="Gene3D" id="2.30.110.10">
    <property type="entry name" value="Electron Transport, Fmn-binding Protein, Chain A"/>
    <property type="match status" value="1"/>
</dbReference>
<evidence type="ECO:0000256" key="1">
    <source>
        <dbReference type="ARBA" id="ARBA00008710"/>
    </source>
</evidence>
<dbReference type="InterPro" id="IPR012349">
    <property type="entry name" value="Split_barrel_FMN-bd"/>
</dbReference>
<comment type="catalytic activity">
    <reaction evidence="2">
        <text>oxidized coenzyme F420-(gamma-L-Glu)(n) + a quinol + H(+) = reduced coenzyme F420-(gamma-L-Glu)(n) + a quinone</text>
        <dbReference type="Rhea" id="RHEA:39663"/>
        <dbReference type="Rhea" id="RHEA-COMP:12939"/>
        <dbReference type="Rhea" id="RHEA-COMP:14378"/>
        <dbReference type="ChEBI" id="CHEBI:15378"/>
        <dbReference type="ChEBI" id="CHEBI:24646"/>
        <dbReference type="ChEBI" id="CHEBI:132124"/>
        <dbReference type="ChEBI" id="CHEBI:133980"/>
        <dbReference type="ChEBI" id="CHEBI:139511"/>
    </reaction>
</comment>
<dbReference type="NCBIfam" id="TIGR00026">
    <property type="entry name" value="hi_GC_TIGR00026"/>
    <property type="match status" value="1"/>
</dbReference>
<proteinExistence type="inferred from homology"/>
<dbReference type="RefSeq" id="WP_084522108.1">
    <property type="nucleotide sequence ID" value="NZ_JABELX010000020.1"/>
</dbReference>
<gene>
    <name evidence="3" type="ORF">HLB23_36575</name>
</gene>
<comment type="similarity">
    <text evidence="1">Belongs to the F420H(2)-dependent quinone reductase family.</text>
</comment>
<dbReference type="Pfam" id="PF04075">
    <property type="entry name" value="F420H2_quin_red"/>
    <property type="match status" value="1"/>
</dbReference>
<reference evidence="3 4" key="1">
    <citation type="submission" date="2020-05" db="EMBL/GenBank/DDBJ databases">
        <title>MicrobeNet Type strains.</title>
        <authorList>
            <person name="Nicholson A.C."/>
        </authorList>
    </citation>
    <scope>NUCLEOTIDE SEQUENCE [LARGE SCALE GENOMIC DNA]</scope>
    <source>
        <strain evidence="3 4">JCM 3224</strain>
    </source>
</reference>
<dbReference type="GO" id="GO:0070967">
    <property type="term" value="F:coenzyme F420 binding"/>
    <property type="evidence" value="ECO:0007669"/>
    <property type="project" value="TreeGrafter"/>
</dbReference>
<dbReference type="GO" id="GO:0016491">
    <property type="term" value="F:oxidoreductase activity"/>
    <property type="evidence" value="ECO:0007669"/>
    <property type="project" value="InterPro"/>
</dbReference>
<accession>A0A849CFJ3</accession>
<dbReference type="EMBL" id="JABELX010000020">
    <property type="protein sequence ID" value="NNH75307.1"/>
    <property type="molecule type" value="Genomic_DNA"/>
</dbReference>
<dbReference type="AlphaFoldDB" id="A0A849CFJ3"/>